<dbReference type="FunFam" id="2.60.300.12:FF:000006">
    <property type="entry name" value="Iron-sulfur cluster assembly 2 mitochondrial"/>
    <property type="match status" value="1"/>
</dbReference>
<comment type="similarity">
    <text evidence="2">Belongs to the HesB/IscA family.</text>
</comment>
<dbReference type="SUPFAM" id="SSF89360">
    <property type="entry name" value="HesB-like domain"/>
    <property type="match status" value="1"/>
</dbReference>
<dbReference type="GO" id="GO:0120510">
    <property type="term" value="C:mitochondrial [4Fe-4S] assembly complex"/>
    <property type="evidence" value="ECO:0007669"/>
    <property type="project" value="UniProtKB-ARBA"/>
</dbReference>
<dbReference type="GO" id="GO:0051539">
    <property type="term" value="F:4 iron, 4 sulfur cluster binding"/>
    <property type="evidence" value="ECO:0007669"/>
    <property type="project" value="TreeGrafter"/>
</dbReference>
<dbReference type="InterPro" id="IPR016092">
    <property type="entry name" value="ATAP"/>
</dbReference>
<evidence type="ECO:0000313" key="7">
    <source>
        <dbReference type="EMBL" id="KAL1521391.1"/>
    </source>
</evidence>
<keyword evidence="5" id="KW-0496">Mitochondrion</keyword>
<comment type="subcellular location">
    <subcellularLocation>
        <location evidence="1">Mitochondrion</location>
    </subcellularLocation>
</comment>
<evidence type="ECO:0000256" key="5">
    <source>
        <dbReference type="ARBA" id="ARBA00023128"/>
    </source>
</evidence>
<evidence type="ECO:0000256" key="4">
    <source>
        <dbReference type="ARBA" id="ARBA00023004"/>
    </source>
</evidence>
<organism evidence="7 8">
    <name type="scientific">Prymnesium parvum</name>
    <name type="common">Toxic golden alga</name>
    <dbReference type="NCBI Taxonomy" id="97485"/>
    <lineage>
        <taxon>Eukaryota</taxon>
        <taxon>Haptista</taxon>
        <taxon>Haptophyta</taxon>
        <taxon>Prymnesiophyceae</taxon>
        <taxon>Prymnesiales</taxon>
        <taxon>Prymnesiaceae</taxon>
        <taxon>Prymnesium</taxon>
    </lineage>
</organism>
<dbReference type="InterPro" id="IPR035903">
    <property type="entry name" value="HesB-like_dom_sf"/>
</dbReference>
<sequence>MLALQLSRAGRHASLGLRALSSSPQRQLQLTDKCVERIRELNRRETASEKCLRLSVEPGGCSGFQYRFNLDEQNDMEEDDIVFEKGGAKLVVDEASLALLDGSTVDFEETMMSTSFVVLNNPQSGSSCGCGTSFQAKD</sequence>
<dbReference type="Proteomes" id="UP001515480">
    <property type="component" value="Unassembled WGS sequence"/>
</dbReference>
<evidence type="ECO:0000313" key="8">
    <source>
        <dbReference type="Proteomes" id="UP001515480"/>
    </source>
</evidence>
<name>A0AB34JHP8_PRYPA</name>
<dbReference type="InterPro" id="IPR000361">
    <property type="entry name" value="ATAP_core_dom"/>
</dbReference>
<keyword evidence="4" id="KW-0408">Iron</keyword>
<dbReference type="AlphaFoldDB" id="A0AB34JHP8"/>
<protein>
    <recommendedName>
        <fullName evidence="6">Core domain-containing protein</fullName>
    </recommendedName>
</protein>
<dbReference type="Pfam" id="PF01521">
    <property type="entry name" value="Fe-S_biosyn"/>
    <property type="match status" value="1"/>
</dbReference>
<dbReference type="Gene3D" id="2.60.300.12">
    <property type="entry name" value="HesB-like domain"/>
    <property type="match status" value="1"/>
</dbReference>
<dbReference type="PANTHER" id="PTHR43011">
    <property type="entry name" value="IRON-SULFUR CLUSTER ASSEMBLY 2 HOMOLOG, MITOCHONDRIAL"/>
    <property type="match status" value="1"/>
</dbReference>
<feature type="domain" description="Core" evidence="6">
    <location>
        <begin position="27"/>
        <end position="131"/>
    </location>
</feature>
<dbReference type="EMBL" id="JBGBPQ010000007">
    <property type="protein sequence ID" value="KAL1521391.1"/>
    <property type="molecule type" value="Genomic_DNA"/>
</dbReference>
<evidence type="ECO:0000259" key="6">
    <source>
        <dbReference type="Pfam" id="PF01521"/>
    </source>
</evidence>
<proteinExistence type="inferred from homology"/>
<dbReference type="GO" id="GO:0016226">
    <property type="term" value="P:iron-sulfur cluster assembly"/>
    <property type="evidence" value="ECO:0007669"/>
    <property type="project" value="InterPro"/>
</dbReference>
<comment type="caution">
    <text evidence="7">The sequence shown here is derived from an EMBL/GenBank/DDBJ whole genome shotgun (WGS) entry which is preliminary data.</text>
</comment>
<evidence type="ECO:0000256" key="1">
    <source>
        <dbReference type="ARBA" id="ARBA00004173"/>
    </source>
</evidence>
<dbReference type="NCBIfam" id="TIGR00049">
    <property type="entry name" value="iron-sulfur cluster assembly accessory protein"/>
    <property type="match status" value="1"/>
</dbReference>
<evidence type="ECO:0000256" key="2">
    <source>
        <dbReference type="ARBA" id="ARBA00006718"/>
    </source>
</evidence>
<dbReference type="GO" id="GO:0051537">
    <property type="term" value="F:2 iron, 2 sulfur cluster binding"/>
    <property type="evidence" value="ECO:0007669"/>
    <property type="project" value="TreeGrafter"/>
</dbReference>
<dbReference type="GO" id="GO:0005506">
    <property type="term" value="F:iron ion binding"/>
    <property type="evidence" value="ECO:0007669"/>
    <property type="project" value="TreeGrafter"/>
</dbReference>
<dbReference type="PANTHER" id="PTHR43011:SF1">
    <property type="entry name" value="IRON-SULFUR CLUSTER ASSEMBLY 2 HOMOLOG, MITOCHONDRIAL"/>
    <property type="match status" value="1"/>
</dbReference>
<gene>
    <name evidence="7" type="ORF">AB1Y20_021057</name>
</gene>
<keyword evidence="8" id="KW-1185">Reference proteome</keyword>
<evidence type="ECO:0000256" key="3">
    <source>
        <dbReference type="ARBA" id="ARBA00022723"/>
    </source>
</evidence>
<accession>A0AB34JHP8</accession>
<keyword evidence="3" id="KW-0479">Metal-binding</keyword>
<reference evidence="7 8" key="1">
    <citation type="journal article" date="2024" name="Science">
        <title>Giant polyketide synthase enzymes in the biosynthesis of giant marine polyether toxins.</title>
        <authorList>
            <person name="Fallon T.R."/>
            <person name="Shende V.V."/>
            <person name="Wierzbicki I.H."/>
            <person name="Pendleton A.L."/>
            <person name="Watervoot N.F."/>
            <person name="Auber R.P."/>
            <person name="Gonzalez D.J."/>
            <person name="Wisecaver J.H."/>
            <person name="Moore B.S."/>
        </authorList>
    </citation>
    <scope>NUCLEOTIDE SEQUENCE [LARGE SCALE GENOMIC DNA]</scope>
    <source>
        <strain evidence="7 8">12B1</strain>
    </source>
</reference>